<dbReference type="EMBL" id="KI394979">
    <property type="protein sequence ID" value="ERM99822.1"/>
    <property type="molecule type" value="Genomic_DNA"/>
</dbReference>
<reference evidence="2" key="1">
    <citation type="journal article" date="2013" name="Science">
        <title>The Amborella genome and the evolution of flowering plants.</title>
        <authorList>
            <consortium name="Amborella Genome Project"/>
        </authorList>
    </citation>
    <scope>NUCLEOTIDE SEQUENCE [LARGE SCALE GENOMIC DNA]</scope>
</reference>
<protein>
    <submittedName>
        <fullName evidence="1">Uncharacterized protein</fullName>
    </submittedName>
</protein>
<proteinExistence type="predicted"/>
<gene>
    <name evidence="1" type="ORF">AMTR_s00098p00064380</name>
</gene>
<evidence type="ECO:0000313" key="1">
    <source>
        <dbReference type="EMBL" id="ERM99822.1"/>
    </source>
</evidence>
<dbReference type="AlphaFoldDB" id="W1NW35"/>
<evidence type="ECO:0000313" key="2">
    <source>
        <dbReference type="Proteomes" id="UP000017836"/>
    </source>
</evidence>
<accession>W1NW35</accession>
<dbReference type="Proteomes" id="UP000017836">
    <property type="component" value="Unassembled WGS sequence"/>
</dbReference>
<dbReference type="HOGENOM" id="CLU_2389168_0_0_1"/>
<dbReference type="Gramene" id="ERM99822">
    <property type="protein sequence ID" value="ERM99822"/>
    <property type="gene ID" value="AMTR_s00098p00064380"/>
</dbReference>
<sequence length="94" mass="9609">MHVGGLQPKVIKACPTFMLIATLALLLTTALALLATILAMSPNKLGLLPNISALPFPLSTRGPTILASSASCCVTFPSFGMSFGSSARLQGSSC</sequence>
<name>W1NW35_AMBTC</name>
<keyword evidence="2" id="KW-1185">Reference proteome</keyword>
<organism evidence="1 2">
    <name type="scientific">Amborella trichopoda</name>
    <dbReference type="NCBI Taxonomy" id="13333"/>
    <lineage>
        <taxon>Eukaryota</taxon>
        <taxon>Viridiplantae</taxon>
        <taxon>Streptophyta</taxon>
        <taxon>Embryophyta</taxon>
        <taxon>Tracheophyta</taxon>
        <taxon>Spermatophyta</taxon>
        <taxon>Magnoliopsida</taxon>
        <taxon>Amborellales</taxon>
        <taxon>Amborellaceae</taxon>
        <taxon>Amborella</taxon>
    </lineage>
</organism>